<organism evidence="1 2">
    <name type="scientific">Blautia stercoris</name>
    <dbReference type="NCBI Taxonomy" id="871664"/>
    <lineage>
        <taxon>Bacteria</taxon>
        <taxon>Bacillati</taxon>
        <taxon>Bacillota</taxon>
        <taxon>Clostridia</taxon>
        <taxon>Lachnospirales</taxon>
        <taxon>Lachnospiraceae</taxon>
        <taxon>Blautia</taxon>
    </lineage>
</organism>
<name>A0ABR7PA84_9FIRM</name>
<dbReference type="Proteomes" id="UP000661649">
    <property type="component" value="Unassembled WGS sequence"/>
</dbReference>
<proteinExistence type="predicted"/>
<dbReference type="RefSeq" id="WP_117455150.1">
    <property type="nucleotide sequence ID" value="NZ_JACRTP010000001.1"/>
</dbReference>
<reference evidence="1 2" key="1">
    <citation type="submission" date="2020-08" db="EMBL/GenBank/DDBJ databases">
        <title>Genome public.</title>
        <authorList>
            <person name="Liu C."/>
            <person name="Sun Q."/>
        </authorList>
    </citation>
    <scope>NUCLEOTIDE SEQUENCE [LARGE SCALE GENOMIC DNA]</scope>
    <source>
        <strain evidence="1 2">3_YM_SP_D4_24.mj</strain>
    </source>
</reference>
<accession>A0ABR7PA84</accession>
<dbReference type="EMBL" id="JACRTP010000001">
    <property type="protein sequence ID" value="MBC8627766.1"/>
    <property type="molecule type" value="Genomic_DNA"/>
</dbReference>
<sequence length="500" mass="59275">MAKNTHTFQNEIKHYNKIRNILRYLYLYDISSLDEFLEKKLINSTSSFYHTCLRIKNYINSEYLQEPKVIETASGKKFHLIYDPFRCPVNYLAETYQNCSYVIDDIIFYFCLMQTFIDADDKNPYEHFDYKLPADKIDSVEFNGNISVADLFTIIPNIYNSNLTILKKSNQLLPDFKYNDKLFTPPQIRARLTELTDIGILIKTNSSKEIRYHLSSDIFLNLTADELYDLQLMTQFFYNSTFLTIPGFYLSSTLEAYSNSIFLKEKVNFFYKQKNPVFFYKNHRLQTVIDDDVTWTILTAIHKKEVLQYSYKTQDSEELLFHSLPIKLVIDKQYGRQYFFGYSYDEKNFFMAKISSIIDIQIDKKFNVTRKYECFKLEQSDETPDTLDSLYTQTYKEQTKNIWNVALNDTTSIVTIHFSFPTENYKKWSNYLISTKRHGTITKLENGQIDFTVEVQDECELIPWIRSFGAYAVVDSETNPFLAQKLKFDWKEALKQYETI</sequence>
<dbReference type="PROSITE" id="PS52050">
    <property type="entry name" value="WYL"/>
    <property type="match status" value="1"/>
</dbReference>
<comment type="caution">
    <text evidence="1">The sequence shown here is derived from an EMBL/GenBank/DDBJ whole genome shotgun (WGS) entry which is preliminary data.</text>
</comment>
<evidence type="ECO:0000313" key="1">
    <source>
        <dbReference type="EMBL" id="MBC8627766.1"/>
    </source>
</evidence>
<evidence type="ECO:0000313" key="2">
    <source>
        <dbReference type="Proteomes" id="UP000661649"/>
    </source>
</evidence>
<keyword evidence="2" id="KW-1185">Reference proteome</keyword>
<protein>
    <submittedName>
        <fullName evidence="1">WYL domain-containing protein</fullName>
    </submittedName>
</protein>
<gene>
    <name evidence="1" type="ORF">H8712_03905</name>
</gene>